<accession>A0A4C1WBA4</accession>
<dbReference type="EMBL" id="BGZK01000522">
    <property type="protein sequence ID" value="GBP48341.1"/>
    <property type="molecule type" value="Genomic_DNA"/>
</dbReference>
<name>A0A4C1WBA4_EUMVA</name>
<keyword evidence="2" id="KW-1185">Reference proteome</keyword>
<sequence>MRSYPATKRPGVVAASAWSQAASGAAVTAQNKYIQKLHSGVYSILIIYAKRPNARTGVATDMSRVVWEALVGPTAHERHRLARFKWSKPSGVTYFVVSASGTRSLAPRGASALSLQIFHRPMVGVQRTMRRHNKEDAAECGRRTAPVARSGGFEHIRPR</sequence>
<dbReference type="Proteomes" id="UP000299102">
    <property type="component" value="Unassembled WGS sequence"/>
</dbReference>
<gene>
    <name evidence="1" type="ORF">EVAR_96378_1</name>
</gene>
<protein>
    <submittedName>
        <fullName evidence="1">Uncharacterized protein</fullName>
    </submittedName>
</protein>
<dbReference type="AlphaFoldDB" id="A0A4C1WBA4"/>
<organism evidence="1 2">
    <name type="scientific">Eumeta variegata</name>
    <name type="common">Bagworm moth</name>
    <name type="synonym">Eumeta japonica</name>
    <dbReference type="NCBI Taxonomy" id="151549"/>
    <lineage>
        <taxon>Eukaryota</taxon>
        <taxon>Metazoa</taxon>
        <taxon>Ecdysozoa</taxon>
        <taxon>Arthropoda</taxon>
        <taxon>Hexapoda</taxon>
        <taxon>Insecta</taxon>
        <taxon>Pterygota</taxon>
        <taxon>Neoptera</taxon>
        <taxon>Endopterygota</taxon>
        <taxon>Lepidoptera</taxon>
        <taxon>Glossata</taxon>
        <taxon>Ditrysia</taxon>
        <taxon>Tineoidea</taxon>
        <taxon>Psychidae</taxon>
        <taxon>Oiketicinae</taxon>
        <taxon>Eumeta</taxon>
    </lineage>
</organism>
<reference evidence="1 2" key="1">
    <citation type="journal article" date="2019" name="Commun. Biol.">
        <title>The bagworm genome reveals a unique fibroin gene that provides high tensile strength.</title>
        <authorList>
            <person name="Kono N."/>
            <person name="Nakamura H."/>
            <person name="Ohtoshi R."/>
            <person name="Tomita M."/>
            <person name="Numata K."/>
            <person name="Arakawa K."/>
        </authorList>
    </citation>
    <scope>NUCLEOTIDE SEQUENCE [LARGE SCALE GENOMIC DNA]</scope>
</reference>
<proteinExistence type="predicted"/>
<comment type="caution">
    <text evidence="1">The sequence shown here is derived from an EMBL/GenBank/DDBJ whole genome shotgun (WGS) entry which is preliminary data.</text>
</comment>
<evidence type="ECO:0000313" key="2">
    <source>
        <dbReference type="Proteomes" id="UP000299102"/>
    </source>
</evidence>
<evidence type="ECO:0000313" key="1">
    <source>
        <dbReference type="EMBL" id="GBP48341.1"/>
    </source>
</evidence>